<protein>
    <recommendedName>
        <fullName evidence="4">Proteophosphoglycan ppg4</fullName>
    </recommendedName>
</protein>
<feature type="compositionally biased region" description="Acidic residues" evidence="1">
    <location>
        <begin position="699"/>
        <end position="712"/>
    </location>
</feature>
<feature type="compositionally biased region" description="Polar residues" evidence="1">
    <location>
        <begin position="803"/>
        <end position="813"/>
    </location>
</feature>
<sequence length="813" mass="82709">MTMALAYACICTEAVANSMETCGTCILASAPSASPSSDLVLELALGFVRVCGIPLNVNGTSGSVSSVLAGGGAPWSAERSSLSTRFAAATASAESTITDTSSPSTSGGLATNATGAISAPTSTEASNAGSSTLLSLSWAVGLAVFGLATDAMSTPDRIASTGKLSDRLAKLGLNSSPTSSPPSSSPGPKTTPAVRTGAVHKISDKISRFQANAEEKPLLPEGGSFGLAKPRLSGASRERATPDKGRVVSLGGGRAPVPLDVVKPRSASAGNSPRTSENGSAPSSRSASRQGSSRDASEAESAEPASPVATQEESTPVPSPTQEKTADSLNPLPSGMRTPGAMSVSSMLVETGSVSSEGGANPAEIDVAAALAARSDSPLSSPQLAGIAVAPSTSGSVSSFDGIAPSLPTATAVKNPLDSLRASSPRPGSIHSISSLHVEATSEDVADLADMSAASVTSDAVPTDEGADGEPSHNDGEDVTREQEEATEAARAAQVSVELAQYERDERDPPALGPYQEDEPATGLGGGDDGESKEPPPTEEEVERIELSRPDTPKASEAAPPSPVSTVKCSDCRTEVSLVELADHSCDATNAPRALSSPPTSPQPQQSDTRLLPPPGPERPAADVPEEPLDSADERDEPDVKSSSRSTSSRSKHQSGVEKLDAFVPQTDDLVPEDVLDMYGEDDEAPMHATSGSRAADVPSDDLEDMPSDEVVEDKVLVSATPSSVQEPAAATSAAQGISSPAAQDATSSGMERSASTPAAPNPRLRQSRCNKPRVQSAYGGPMPGRYYTSEDEDEGEVGSATIVRSSSFQNSP</sequence>
<dbReference type="AlphaFoldDB" id="A0AAV5GGL4"/>
<reference evidence="2 3" key="1">
    <citation type="submission" date="2021-12" db="EMBL/GenBank/DDBJ databases">
        <title>High titer production of polyol ester of fatty acids by Rhodotorula paludigena BS15 towards product separation-free biomass refinery.</title>
        <authorList>
            <person name="Mano J."/>
            <person name="Ono H."/>
            <person name="Tanaka T."/>
            <person name="Naito K."/>
            <person name="Sushida H."/>
            <person name="Ike M."/>
            <person name="Tokuyasu K."/>
            <person name="Kitaoka M."/>
        </authorList>
    </citation>
    <scope>NUCLEOTIDE SEQUENCE [LARGE SCALE GENOMIC DNA]</scope>
    <source>
        <strain evidence="2 3">BS15</strain>
    </source>
</reference>
<name>A0AAV5GGL4_9BASI</name>
<dbReference type="EMBL" id="BQKY01000003">
    <property type="protein sequence ID" value="GJN88532.1"/>
    <property type="molecule type" value="Genomic_DNA"/>
</dbReference>
<feature type="compositionally biased region" description="Acidic residues" evidence="1">
    <location>
        <begin position="624"/>
        <end position="637"/>
    </location>
</feature>
<feature type="region of interest" description="Disordered" evidence="1">
    <location>
        <begin position="589"/>
        <end position="813"/>
    </location>
</feature>
<evidence type="ECO:0000313" key="3">
    <source>
        <dbReference type="Proteomes" id="UP001342314"/>
    </source>
</evidence>
<feature type="region of interest" description="Disordered" evidence="1">
    <location>
        <begin position="447"/>
        <end position="570"/>
    </location>
</feature>
<comment type="caution">
    <text evidence="2">The sequence shown here is derived from an EMBL/GenBank/DDBJ whole genome shotgun (WGS) entry which is preliminary data.</text>
</comment>
<gene>
    <name evidence="2" type="ORF">Rhopal_001498-T1</name>
</gene>
<evidence type="ECO:0000313" key="2">
    <source>
        <dbReference type="EMBL" id="GJN88532.1"/>
    </source>
</evidence>
<feature type="region of interest" description="Disordered" evidence="1">
    <location>
        <begin position="215"/>
        <end position="360"/>
    </location>
</feature>
<keyword evidence="3" id="KW-1185">Reference proteome</keyword>
<feature type="compositionally biased region" description="Low complexity" evidence="1">
    <location>
        <begin position="280"/>
        <end position="294"/>
    </location>
</feature>
<feature type="compositionally biased region" description="Polar residues" evidence="1">
    <location>
        <begin position="343"/>
        <end position="358"/>
    </location>
</feature>
<organism evidence="2 3">
    <name type="scientific">Rhodotorula paludigena</name>
    <dbReference type="NCBI Taxonomy" id="86838"/>
    <lineage>
        <taxon>Eukaryota</taxon>
        <taxon>Fungi</taxon>
        <taxon>Dikarya</taxon>
        <taxon>Basidiomycota</taxon>
        <taxon>Pucciniomycotina</taxon>
        <taxon>Microbotryomycetes</taxon>
        <taxon>Sporidiobolales</taxon>
        <taxon>Sporidiobolaceae</taxon>
        <taxon>Rhodotorula</taxon>
    </lineage>
</organism>
<feature type="compositionally biased region" description="Low complexity" evidence="1">
    <location>
        <begin position="93"/>
        <end position="106"/>
    </location>
</feature>
<evidence type="ECO:0008006" key="4">
    <source>
        <dbReference type="Google" id="ProtNLM"/>
    </source>
</evidence>
<feature type="compositionally biased region" description="Polar residues" evidence="1">
    <location>
        <begin position="268"/>
        <end position="279"/>
    </location>
</feature>
<dbReference type="Proteomes" id="UP001342314">
    <property type="component" value="Unassembled WGS sequence"/>
</dbReference>
<feature type="compositionally biased region" description="Polar residues" evidence="1">
    <location>
        <begin position="308"/>
        <end position="323"/>
    </location>
</feature>
<evidence type="ECO:0000256" key="1">
    <source>
        <dbReference type="SAM" id="MobiDB-lite"/>
    </source>
</evidence>
<feature type="compositionally biased region" description="Acidic residues" evidence="1">
    <location>
        <begin position="670"/>
        <end position="684"/>
    </location>
</feature>
<feature type="compositionally biased region" description="Polar residues" evidence="1">
    <location>
        <begin position="733"/>
        <end position="759"/>
    </location>
</feature>
<feature type="compositionally biased region" description="Basic and acidic residues" evidence="1">
    <location>
        <begin position="470"/>
        <end position="484"/>
    </location>
</feature>
<feature type="region of interest" description="Disordered" evidence="1">
    <location>
        <begin position="93"/>
        <end position="115"/>
    </location>
</feature>
<proteinExistence type="predicted"/>
<accession>A0AAV5GGL4</accession>
<feature type="region of interest" description="Disordered" evidence="1">
    <location>
        <begin position="171"/>
        <end position="196"/>
    </location>
</feature>
<feature type="compositionally biased region" description="Basic and acidic residues" evidence="1">
    <location>
        <begin position="236"/>
        <end position="246"/>
    </location>
</feature>
<feature type="compositionally biased region" description="Basic and acidic residues" evidence="1">
    <location>
        <begin position="544"/>
        <end position="554"/>
    </location>
</feature>